<reference evidence="3 4" key="1">
    <citation type="submission" date="2018-03" db="EMBL/GenBank/DDBJ databases">
        <title>Ahniella affigens gen. nov., sp. nov., a gammaproteobacterium isolated from sandy soil near a stream.</title>
        <authorList>
            <person name="Ko Y."/>
            <person name="Kim J.-H."/>
        </authorList>
    </citation>
    <scope>NUCLEOTIDE SEQUENCE [LARGE SCALE GENOMIC DNA]</scope>
    <source>
        <strain evidence="3 4">D13</strain>
    </source>
</reference>
<feature type="compositionally biased region" description="Polar residues" evidence="1">
    <location>
        <begin position="68"/>
        <end position="80"/>
    </location>
</feature>
<keyword evidence="2" id="KW-0812">Transmembrane</keyword>
<dbReference type="Gene3D" id="1.25.40.10">
    <property type="entry name" value="Tetratricopeptide repeat domain"/>
    <property type="match status" value="1"/>
</dbReference>
<evidence type="ECO:0000313" key="3">
    <source>
        <dbReference type="EMBL" id="AVP98645.1"/>
    </source>
</evidence>
<keyword evidence="2" id="KW-0472">Membrane</keyword>
<proteinExistence type="predicted"/>
<protein>
    <submittedName>
        <fullName evidence="3">Uncharacterized protein</fullName>
    </submittedName>
</protein>
<evidence type="ECO:0000256" key="1">
    <source>
        <dbReference type="SAM" id="MobiDB-lite"/>
    </source>
</evidence>
<name>A0A2P1PUW9_9GAMM</name>
<gene>
    <name evidence="3" type="ORF">C7S18_16265</name>
</gene>
<sequence length="352" mass="37392">MNRTHWILIGAVAIALVLLIIGLIPIAPTDRLQPNAEADPTQVSASAQVAIQDDVTQHDVIDHPGLDDQQSAITAPNSAAPSVPTEKAWSASDLPANTPLKDKIDELIQQADAGNRSAACRLAWDLDLCQFVGHNLDSGVAMFEEAAAKAPPGSRQEKQVIKLLQEIGQWQTRAEPVCKDLPSRYLQQSADRMLQAARLGDLRSMARFGQAPPFPETLTLADADTMAAFNNEALGMLTRAANEGEPTALFGLYHAHARGEIATVAGALKIEADPIVAVAAGLALKAFSDGSTNAGINDTTSRLMATMSPAQIAAARAEAARYAQIYRNQPPRNFASGVFGPYIGKTCVPDSQ</sequence>
<organism evidence="3 4">
    <name type="scientific">Ahniella affigens</name>
    <dbReference type="NCBI Taxonomy" id="2021234"/>
    <lineage>
        <taxon>Bacteria</taxon>
        <taxon>Pseudomonadati</taxon>
        <taxon>Pseudomonadota</taxon>
        <taxon>Gammaproteobacteria</taxon>
        <taxon>Lysobacterales</taxon>
        <taxon>Rhodanobacteraceae</taxon>
        <taxon>Ahniella</taxon>
    </lineage>
</organism>
<reference evidence="3 4" key="2">
    <citation type="submission" date="2018-03" db="EMBL/GenBank/DDBJ databases">
        <authorList>
            <person name="Keele B.F."/>
        </authorList>
    </citation>
    <scope>NUCLEOTIDE SEQUENCE [LARGE SCALE GENOMIC DNA]</scope>
    <source>
        <strain evidence="3 4">D13</strain>
    </source>
</reference>
<feature type="transmembrane region" description="Helical" evidence="2">
    <location>
        <begin position="6"/>
        <end position="27"/>
    </location>
</feature>
<keyword evidence="4" id="KW-1185">Reference proteome</keyword>
<accession>A0A2P1PUW9</accession>
<dbReference type="RefSeq" id="WP_106892565.1">
    <property type="nucleotide sequence ID" value="NZ_CP027860.1"/>
</dbReference>
<evidence type="ECO:0000313" key="4">
    <source>
        <dbReference type="Proteomes" id="UP000241074"/>
    </source>
</evidence>
<evidence type="ECO:0000256" key="2">
    <source>
        <dbReference type="SAM" id="Phobius"/>
    </source>
</evidence>
<dbReference type="KEGG" id="xba:C7S18_16265"/>
<dbReference type="EMBL" id="CP027860">
    <property type="protein sequence ID" value="AVP98645.1"/>
    <property type="molecule type" value="Genomic_DNA"/>
</dbReference>
<dbReference type="AlphaFoldDB" id="A0A2P1PUW9"/>
<feature type="region of interest" description="Disordered" evidence="1">
    <location>
        <begin position="66"/>
        <end position="95"/>
    </location>
</feature>
<dbReference type="Proteomes" id="UP000241074">
    <property type="component" value="Chromosome"/>
</dbReference>
<dbReference type="InterPro" id="IPR011990">
    <property type="entry name" value="TPR-like_helical_dom_sf"/>
</dbReference>
<keyword evidence="2" id="KW-1133">Transmembrane helix</keyword>